<keyword evidence="2" id="KW-0677">Repeat</keyword>
<dbReference type="PANTHER" id="PTHR24412">
    <property type="entry name" value="KELCH PROTEIN"/>
    <property type="match status" value="1"/>
</dbReference>
<accession>A0AAN8J437</accession>
<evidence type="ECO:0000313" key="6">
    <source>
        <dbReference type="Proteomes" id="UP001347796"/>
    </source>
</evidence>
<keyword evidence="6" id="KW-1185">Reference proteome</keyword>
<dbReference type="InterPro" id="IPR000210">
    <property type="entry name" value="BTB/POZ_dom"/>
</dbReference>
<dbReference type="InterPro" id="IPR011705">
    <property type="entry name" value="BACK"/>
</dbReference>
<dbReference type="Gene3D" id="3.30.710.10">
    <property type="entry name" value="Potassium Channel Kv1.1, Chain A"/>
    <property type="match status" value="1"/>
</dbReference>
<dbReference type="SMART" id="SM00612">
    <property type="entry name" value="Kelch"/>
    <property type="match status" value="6"/>
</dbReference>
<dbReference type="SUPFAM" id="SSF54695">
    <property type="entry name" value="POZ domain"/>
    <property type="match status" value="1"/>
</dbReference>
<dbReference type="Pfam" id="PF07707">
    <property type="entry name" value="BACK"/>
    <property type="match status" value="1"/>
</dbReference>
<feature type="region of interest" description="Disordered" evidence="3">
    <location>
        <begin position="588"/>
        <end position="608"/>
    </location>
</feature>
<dbReference type="CDD" id="cd18450">
    <property type="entry name" value="BACK_KLHL10"/>
    <property type="match status" value="1"/>
</dbReference>
<gene>
    <name evidence="5" type="ORF">SNE40_023146</name>
</gene>
<evidence type="ECO:0000313" key="5">
    <source>
        <dbReference type="EMBL" id="KAK6166460.1"/>
    </source>
</evidence>
<proteinExistence type="predicted"/>
<dbReference type="PIRSF" id="PIRSF037037">
    <property type="entry name" value="Kelch-like_protein_gigaxonin"/>
    <property type="match status" value="1"/>
</dbReference>
<dbReference type="SMART" id="SM00875">
    <property type="entry name" value="BACK"/>
    <property type="match status" value="1"/>
</dbReference>
<reference evidence="5 6" key="1">
    <citation type="submission" date="2024-01" db="EMBL/GenBank/DDBJ databases">
        <title>The genome of the rayed Mediterranean limpet Patella caerulea (Linnaeus, 1758).</title>
        <authorList>
            <person name="Anh-Thu Weber A."/>
            <person name="Halstead-Nussloch G."/>
        </authorList>
    </citation>
    <scope>NUCLEOTIDE SEQUENCE [LARGE SCALE GENOMIC DNA]</scope>
    <source>
        <strain evidence="5">AATW-2023a</strain>
        <tissue evidence="5">Whole specimen</tissue>
    </source>
</reference>
<evidence type="ECO:0000256" key="1">
    <source>
        <dbReference type="ARBA" id="ARBA00022441"/>
    </source>
</evidence>
<dbReference type="Pfam" id="PF01344">
    <property type="entry name" value="Kelch_1"/>
    <property type="match status" value="6"/>
</dbReference>
<evidence type="ECO:0000259" key="4">
    <source>
        <dbReference type="PROSITE" id="PS50097"/>
    </source>
</evidence>
<sequence>MTERSNSELDMDTDDVNDGGVMQKKFSMQACNVLAELRRTGELCDAVIRVDDQTFPIHRNIMSACSPYFRALFTNQMFDTNKREVIIPGVSPDIMKELIEYAYTRDIKINSENVELLLPAADQFHIIGLIKACCDFLCNQLVAENCIGIRNFSRAYFCHSLERTALRYLLQNFTTIYLVSNEFLQLDVDEVSEILSSDDLNVKNEELVFDAVLRWIDFDPERRRCHMARILKTIRLGLLSTQFFVEKVKSHPYVKESEACKPIVIETLKFLYDLDMDDEKEVDLNNPLAKPRVPHEVLFVIGGWSGGSPTNMMETYDTRADRWIVCDSVDQGPRAYHGTVALDQTIYIIGGFDGMEYFNSVRSFNPITKKWTEVAPMNAKRCYVSVAVLKGHIYAMGGFDGHVRQNTAERYMKKKNQWSLIQPMNHQRSDASSAGLEGKLYICGGFNGQECLNSAEAYDPETNQWTLLTPMRNRRSGVGVISYRGCIYALGGFNGITRMNTGERLSPSTNTWQTIPEMYNPRSNFAIEVIDDMVFAIGGFNGVTTIFNVECYDSTSDEWYDATDMNLYRSALSACVVRGLPNVEQYIRQKDQDKSEDQKKKKATTAKT</sequence>
<keyword evidence="1" id="KW-0880">Kelch repeat</keyword>
<evidence type="ECO:0000256" key="3">
    <source>
        <dbReference type="SAM" id="MobiDB-lite"/>
    </source>
</evidence>
<feature type="domain" description="BTB" evidence="4">
    <location>
        <begin position="44"/>
        <end position="111"/>
    </location>
</feature>
<dbReference type="PANTHER" id="PTHR24412:SF172">
    <property type="entry name" value="KELCH-LIKE PROTEIN 10"/>
    <property type="match status" value="1"/>
</dbReference>
<dbReference type="FunFam" id="1.25.40.420:FF:000001">
    <property type="entry name" value="Kelch-like family member 12"/>
    <property type="match status" value="1"/>
</dbReference>
<dbReference type="InterPro" id="IPR006652">
    <property type="entry name" value="Kelch_1"/>
</dbReference>
<dbReference type="InterPro" id="IPR011333">
    <property type="entry name" value="SKP1/BTB/POZ_sf"/>
</dbReference>
<dbReference type="Gene3D" id="2.120.10.80">
    <property type="entry name" value="Kelch-type beta propeller"/>
    <property type="match status" value="1"/>
</dbReference>
<dbReference type="PRINTS" id="PR00501">
    <property type="entry name" value="KELCHREPEAT"/>
</dbReference>
<name>A0AAN8J437_PATCE</name>
<dbReference type="SUPFAM" id="SSF117281">
    <property type="entry name" value="Kelch motif"/>
    <property type="match status" value="1"/>
</dbReference>
<dbReference type="Gene3D" id="1.25.40.420">
    <property type="match status" value="1"/>
</dbReference>
<comment type="caution">
    <text evidence="5">The sequence shown here is derived from an EMBL/GenBank/DDBJ whole genome shotgun (WGS) entry which is preliminary data.</text>
</comment>
<feature type="compositionally biased region" description="Basic and acidic residues" evidence="3">
    <location>
        <begin position="588"/>
        <end position="599"/>
    </location>
</feature>
<dbReference type="SMART" id="SM00225">
    <property type="entry name" value="BTB"/>
    <property type="match status" value="1"/>
</dbReference>
<dbReference type="PROSITE" id="PS50097">
    <property type="entry name" value="BTB"/>
    <property type="match status" value="1"/>
</dbReference>
<dbReference type="EMBL" id="JAZGQO010000021">
    <property type="protein sequence ID" value="KAK6166460.1"/>
    <property type="molecule type" value="Genomic_DNA"/>
</dbReference>
<dbReference type="AlphaFoldDB" id="A0AAN8J437"/>
<dbReference type="InterPro" id="IPR030608">
    <property type="entry name" value="KLHL10_BTB/POZ"/>
</dbReference>
<protein>
    <recommendedName>
        <fullName evidence="4">BTB domain-containing protein</fullName>
    </recommendedName>
</protein>
<evidence type="ECO:0000256" key="2">
    <source>
        <dbReference type="ARBA" id="ARBA00022737"/>
    </source>
</evidence>
<organism evidence="5 6">
    <name type="scientific">Patella caerulea</name>
    <name type="common">Rayed Mediterranean limpet</name>
    <dbReference type="NCBI Taxonomy" id="87958"/>
    <lineage>
        <taxon>Eukaryota</taxon>
        <taxon>Metazoa</taxon>
        <taxon>Spiralia</taxon>
        <taxon>Lophotrochozoa</taxon>
        <taxon>Mollusca</taxon>
        <taxon>Gastropoda</taxon>
        <taxon>Patellogastropoda</taxon>
        <taxon>Patelloidea</taxon>
        <taxon>Patellidae</taxon>
        <taxon>Patella</taxon>
    </lineage>
</organism>
<dbReference type="InterPro" id="IPR015915">
    <property type="entry name" value="Kelch-typ_b-propeller"/>
</dbReference>
<dbReference type="Proteomes" id="UP001347796">
    <property type="component" value="Unassembled WGS sequence"/>
</dbReference>
<dbReference type="InterPro" id="IPR017096">
    <property type="entry name" value="BTB-kelch_protein"/>
</dbReference>
<dbReference type="Pfam" id="PF00651">
    <property type="entry name" value="BTB"/>
    <property type="match status" value="1"/>
</dbReference>
<dbReference type="CDD" id="cd18240">
    <property type="entry name" value="BTB_POZ_KLHL10"/>
    <property type="match status" value="1"/>
</dbReference>